<keyword evidence="2" id="KW-0479">Metal-binding</keyword>
<evidence type="ECO:0000256" key="1">
    <source>
        <dbReference type="ARBA" id="ARBA00008766"/>
    </source>
</evidence>
<gene>
    <name evidence="5" type="ORF">Cfor_10441</name>
</gene>
<dbReference type="InterPro" id="IPR000587">
    <property type="entry name" value="Creatinase_N"/>
</dbReference>
<evidence type="ECO:0000313" key="5">
    <source>
        <dbReference type="EMBL" id="GFG29617.1"/>
    </source>
</evidence>
<keyword evidence="3" id="KW-0378">Hydrolase</keyword>
<keyword evidence="6" id="KW-1185">Reference proteome</keyword>
<comment type="caution">
    <text evidence="5">The sequence shown here is derived from an EMBL/GenBank/DDBJ whole genome shotgun (WGS) entry which is preliminary data.</text>
</comment>
<proteinExistence type="inferred from homology"/>
<dbReference type="PANTHER" id="PTHR43763">
    <property type="entry name" value="XAA-PRO AMINOPEPTIDASE 1"/>
    <property type="match status" value="1"/>
</dbReference>
<dbReference type="Proteomes" id="UP000502823">
    <property type="component" value="Unassembled WGS sequence"/>
</dbReference>
<evidence type="ECO:0000256" key="3">
    <source>
        <dbReference type="ARBA" id="ARBA00022801"/>
    </source>
</evidence>
<evidence type="ECO:0000313" key="6">
    <source>
        <dbReference type="Proteomes" id="UP000502823"/>
    </source>
</evidence>
<comment type="similarity">
    <text evidence="1">Belongs to the peptidase M24B family.</text>
</comment>
<dbReference type="FunFam" id="3.40.350.10:FF:000003">
    <property type="entry name" value="Xaa-pro aminopeptidase P"/>
    <property type="match status" value="1"/>
</dbReference>
<evidence type="ECO:0000256" key="2">
    <source>
        <dbReference type="ARBA" id="ARBA00022723"/>
    </source>
</evidence>
<sequence length="371" mass="42543">MWGNVRNFKKRNVIDVSQVAQACESTELKPGTIMEEVKLEEKKNKLKLYQQGKQWKKIEWTNQDEEHELSDDIVDCVSHDGSDSSVFAASVDQIRTIMNSNILVIKLCQIRIMNKWYVTPYVILPLVVLVACKTPPEAGRLPQIRSKDTKSLFERYACGPGETRPLWRVDTTQRLQRLREQMIHANLSAYIITSGDDHQSEYVASHDLRRAYISGFTGSAGDAVVTLEGAALWTDSRYYLQAENQLDCNWVLMKSGYSEVPSIQEWLASQLHTGDVISADPRIISYTAWTNWDNYFTQVGLKLEVHLSNLVDMIWDSDEGRPPYPSDPLFILDTTYAGKLKLRFHISLLLLFKIYCGYNERGHSHIPVPYF</sequence>
<dbReference type="Gene3D" id="3.40.350.10">
    <property type="entry name" value="Creatinase/prolidase N-terminal domain"/>
    <property type="match status" value="1"/>
</dbReference>
<dbReference type="AlphaFoldDB" id="A0A6L2PHS6"/>
<dbReference type="SUPFAM" id="SSF53092">
    <property type="entry name" value="Creatinase/prolidase N-terminal domain"/>
    <property type="match status" value="1"/>
</dbReference>
<protein>
    <recommendedName>
        <fullName evidence="4">Creatinase N-terminal domain-containing protein</fullName>
    </recommendedName>
</protein>
<dbReference type="InterPro" id="IPR029149">
    <property type="entry name" value="Creatin/AminoP/Spt16_N"/>
</dbReference>
<dbReference type="EMBL" id="BLKM01007078">
    <property type="protein sequence ID" value="GFG29617.1"/>
    <property type="molecule type" value="Genomic_DNA"/>
</dbReference>
<feature type="domain" description="Creatinase N-terminal" evidence="4">
    <location>
        <begin position="174"/>
        <end position="295"/>
    </location>
</feature>
<dbReference type="GO" id="GO:0016787">
    <property type="term" value="F:hydrolase activity"/>
    <property type="evidence" value="ECO:0007669"/>
    <property type="project" value="UniProtKB-KW"/>
</dbReference>
<evidence type="ECO:0000259" key="4">
    <source>
        <dbReference type="Pfam" id="PF01321"/>
    </source>
</evidence>
<dbReference type="Pfam" id="PF01321">
    <property type="entry name" value="Creatinase_N"/>
    <property type="match status" value="1"/>
</dbReference>
<dbReference type="PANTHER" id="PTHR43763:SF6">
    <property type="entry name" value="XAA-PRO AMINOPEPTIDASE 1"/>
    <property type="match status" value="1"/>
</dbReference>
<organism evidence="5 6">
    <name type="scientific">Coptotermes formosanus</name>
    <name type="common">Formosan subterranean termite</name>
    <dbReference type="NCBI Taxonomy" id="36987"/>
    <lineage>
        <taxon>Eukaryota</taxon>
        <taxon>Metazoa</taxon>
        <taxon>Ecdysozoa</taxon>
        <taxon>Arthropoda</taxon>
        <taxon>Hexapoda</taxon>
        <taxon>Insecta</taxon>
        <taxon>Pterygota</taxon>
        <taxon>Neoptera</taxon>
        <taxon>Polyneoptera</taxon>
        <taxon>Dictyoptera</taxon>
        <taxon>Blattodea</taxon>
        <taxon>Blattoidea</taxon>
        <taxon>Termitoidae</taxon>
        <taxon>Rhinotermitidae</taxon>
        <taxon>Coptotermes</taxon>
    </lineage>
</organism>
<name>A0A6L2PHS6_COPFO</name>
<dbReference type="OrthoDB" id="9995434at2759"/>
<reference evidence="6" key="1">
    <citation type="submission" date="2020-01" db="EMBL/GenBank/DDBJ databases">
        <title>Draft genome sequence of the Termite Coptotermes fromosanus.</title>
        <authorList>
            <person name="Itakura S."/>
            <person name="Yosikawa Y."/>
            <person name="Umezawa K."/>
        </authorList>
    </citation>
    <scope>NUCLEOTIDE SEQUENCE [LARGE SCALE GENOMIC DNA]</scope>
</reference>
<dbReference type="InterPro" id="IPR050422">
    <property type="entry name" value="X-Pro_aminopeptidase_P"/>
</dbReference>
<dbReference type="GO" id="GO:0046872">
    <property type="term" value="F:metal ion binding"/>
    <property type="evidence" value="ECO:0007669"/>
    <property type="project" value="UniProtKB-KW"/>
</dbReference>
<accession>A0A6L2PHS6</accession>
<dbReference type="InParanoid" id="A0A6L2PHS6"/>